<protein>
    <submittedName>
        <fullName evidence="2">MuDR family transposase</fullName>
    </submittedName>
</protein>
<feature type="domain" description="Transposase MuDR plant" evidence="1">
    <location>
        <begin position="134"/>
        <end position="197"/>
    </location>
</feature>
<dbReference type="Pfam" id="PF03108">
    <property type="entry name" value="DBD_Tnp_Mut"/>
    <property type="match status" value="1"/>
</dbReference>
<evidence type="ECO:0000313" key="2">
    <source>
        <dbReference type="EMBL" id="KAL2498254.1"/>
    </source>
</evidence>
<evidence type="ECO:0000259" key="1">
    <source>
        <dbReference type="Pfam" id="PF03108"/>
    </source>
</evidence>
<sequence length="362" mass="41525">MFVLKLDKRSSALSIQYAVIGCLSSMKITNDNTLRFYLELKRKDQNLTSYPLQIDVTPSLESIPSIYNLDISGDHEVERIEQQNLNPHSLTTYTGNLCYLHRFVSSVCETIPDLPEVEIEEDNIIIGHPDFSTISAGKIFRDKNVLKKTISLFSIHHNFQYKVYRFDKEEYVLKCLDDNFMWHFRASRLSDTDLFKIRYIKNGHSCSIDYVMGDHRQAASSLLADCIKHKYMDAKTIYTPRDIINDTSKTYGVTLSYGKAWRARESALEKIVGEPEDSYNNLQVFLYMLTLKNPGTITQTKTNADNQFEYMFMVLGASIQGWKHCKPVVVVDATFLTGCYGGTLSLLVLRMLTTIYLFLHSG</sequence>
<dbReference type="InterPro" id="IPR004332">
    <property type="entry name" value="Transposase_MuDR"/>
</dbReference>
<dbReference type="PANTHER" id="PTHR31973">
    <property type="entry name" value="POLYPROTEIN, PUTATIVE-RELATED"/>
    <property type="match status" value="1"/>
</dbReference>
<dbReference type="PANTHER" id="PTHR31973:SF113">
    <property type="entry name" value="PROTEIN FAR1-RELATED SEQUENCE 5-LIKE"/>
    <property type="match status" value="1"/>
</dbReference>
<accession>A0ABD1SDJ0</accession>
<proteinExistence type="predicted"/>
<organism evidence="2 3">
    <name type="scientific">Abeliophyllum distichum</name>
    <dbReference type="NCBI Taxonomy" id="126358"/>
    <lineage>
        <taxon>Eukaryota</taxon>
        <taxon>Viridiplantae</taxon>
        <taxon>Streptophyta</taxon>
        <taxon>Embryophyta</taxon>
        <taxon>Tracheophyta</taxon>
        <taxon>Spermatophyta</taxon>
        <taxon>Magnoliopsida</taxon>
        <taxon>eudicotyledons</taxon>
        <taxon>Gunneridae</taxon>
        <taxon>Pentapetalae</taxon>
        <taxon>asterids</taxon>
        <taxon>lamiids</taxon>
        <taxon>Lamiales</taxon>
        <taxon>Oleaceae</taxon>
        <taxon>Forsythieae</taxon>
        <taxon>Abeliophyllum</taxon>
    </lineage>
</organism>
<keyword evidence="3" id="KW-1185">Reference proteome</keyword>
<dbReference type="Proteomes" id="UP001604336">
    <property type="component" value="Unassembled WGS sequence"/>
</dbReference>
<comment type="caution">
    <text evidence="2">The sequence shown here is derived from an EMBL/GenBank/DDBJ whole genome shotgun (WGS) entry which is preliminary data.</text>
</comment>
<reference evidence="3" key="1">
    <citation type="submission" date="2024-07" db="EMBL/GenBank/DDBJ databases">
        <title>Two chromosome-level genome assemblies of Korean endemic species Abeliophyllum distichum and Forsythia ovata (Oleaceae).</title>
        <authorList>
            <person name="Jang H."/>
        </authorList>
    </citation>
    <scope>NUCLEOTIDE SEQUENCE [LARGE SCALE GENOMIC DNA]</scope>
</reference>
<evidence type="ECO:0000313" key="3">
    <source>
        <dbReference type="Proteomes" id="UP001604336"/>
    </source>
</evidence>
<name>A0ABD1SDJ0_9LAMI</name>
<dbReference type="EMBL" id="JBFOLK010000007">
    <property type="protein sequence ID" value="KAL2498254.1"/>
    <property type="molecule type" value="Genomic_DNA"/>
</dbReference>
<dbReference type="AlphaFoldDB" id="A0ABD1SDJ0"/>
<gene>
    <name evidence="2" type="ORF">Adt_23804</name>
</gene>
<dbReference type="PROSITE" id="PS51257">
    <property type="entry name" value="PROKAR_LIPOPROTEIN"/>
    <property type="match status" value="1"/>
</dbReference>